<evidence type="ECO:0000256" key="1">
    <source>
        <dbReference type="ARBA" id="ARBA00001968"/>
    </source>
</evidence>
<dbReference type="Pfam" id="PF04166">
    <property type="entry name" value="PdxA"/>
    <property type="match status" value="1"/>
</dbReference>
<name>A0A162M5B7_9FIRM</name>
<protein>
    <submittedName>
        <fullName evidence="7">4-hydroxythreonine-4-phosphate dehydrogenase 2</fullName>
        <ecNumber evidence="7">1.1.1.262</ecNumber>
    </submittedName>
</protein>
<comment type="cofactor">
    <cofactor evidence="1">
        <name>a divalent metal cation</name>
        <dbReference type="ChEBI" id="CHEBI:60240"/>
    </cofactor>
</comment>
<dbReference type="NCBIfam" id="NF002992">
    <property type="entry name" value="PRK03743.1"/>
    <property type="match status" value="1"/>
</dbReference>
<evidence type="ECO:0000313" key="7">
    <source>
        <dbReference type="EMBL" id="KYO64107.1"/>
    </source>
</evidence>
<keyword evidence="4" id="KW-0479">Metal-binding</keyword>
<comment type="similarity">
    <text evidence="2">Belongs to the PdxA family. PdxA2 subfamily.</text>
</comment>
<reference evidence="7 8" key="1">
    <citation type="submission" date="2015-12" db="EMBL/GenBank/DDBJ databases">
        <title>Draft genome of Thermovenabulum gondwanense isolated from a red thermophilic microbial mat colonisisng an outflow channel of a bore well.</title>
        <authorList>
            <person name="Patel B.K."/>
        </authorList>
    </citation>
    <scope>NUCLEOTIDE SEQUENCE [LARGE SCALE GENOMIC DNA]</scope>
    <source>
        <strain evidence="7 8">R270</strain>
    </source>
</reference>
<keyword evidence="5 7" id="KW-0560">Oxidoreductase</keyword>
<gene>
    <name evidence="7" type="primary">pdxA2_2</name>
    <name evidence="7" type="ORF">ATZ99_21380</name>
</gene>
<evidence type="ECO:0000256" key="6">
    <source>
        <dbReference type="ARBA" id="ARBA00023027"/>
    </source>
</evidence>
<dbReference type="Gene3D" id="3.40.718.10">
    <property type="entry name" value="Isopropylmalate Dehydrogenase"/>
    <property type="match status" value="1"/>
</dbReference>
<dbReference type="GO" id="GO:0051287">
    <property type="term" value="F:NAD binding"/>
    <property type="evidence" value="ECO:0007669"/>
    <property type="project" value="InterPro"/>
</dbReference>
<keyword evidence="8" id="KW-1185">Reference proteome</keyword>
<sequence length="343" mass="37707">MANKPIIGITMGDPAGIGPEIVVKALSNKEIYKKVNPLVIGSKNIIEKAIEITKIKMDIIEIKEDEMNTWREKDFYFGKLYILDLNNIRGDIPFGKISAEAGKAAFEYIKKSIELAMEGLIDGVATAPINKEAIRAAGINFIGHTEIFAELTKSEDVLTMFQVDKLRIFFLTRHVSLIKACSMVTMNNIYKTLIACDKALKNLGLINATIAVAALNPHGGERGLFGTEEEREIIPAIKKAREEGIRVEGPVPADSVFYWARLGCYDAVLSLYHDQGHIAAKTLDFERTVSVTTGLPFIRTSVDHGTAFDIAGKGIASSVSMEEAIKVAGEYAKFFTSPSLRFD</sequence>
<evidence type="ECO:0000313" key="8">
    <source>
        <dbReference type="Proteomes" id="UP000075737"/>
    </source>
</evidence>
<evidence type="ECO:0000256" key="2">
    <source>
        <dbReference type="ARBA" id="ARBA00009464"/>
    </source>
</evidence>
<evidence type="ECO:0000256" key="4">
    <source>
        <dbReference type="ARBA" id="ARBA00022723"/>
    </source>
</evidence>
<dbReference type="PANTHER" id="PTHR30004">
    <property type="entry name" value="4-HYDROXYTHREONINE-4-PHOSPHATE DEHYDROGENASE"/>
    <property type="match status" value="1"/>
</dbReference>
<keyword evidence="6" id="KW-0520">NAD</keyword>
<proteinExistence type="inferred from homology"/>
<dbReference type="PATRIC" id="fig|520767.4.peg.2265"/>
<dbReference type="EC" id="1.1.1.262" evidence="7"/>
<dbReference type="GO" id="GO:0046872">
    <property type="term" value="F:metal ion binding"/>
    <property type="evidence" value="ECO:0007669"/>
    <property type="project" value="UniProtKB-KW"/>
</dbReference>
<dbReference type="PANTHER" id="PTHR30004:SF6">
    <property type="entry name" value="D-THREONATE 4-PHOSPHATE DEHYDROGENASE"/>
    <property type="match status" value="1"/>
</dbReference>
<evidence type="ECO:0000256" key="5">
    <source>
        <dbReference type="ARBA" id="ARBA00023002"/>
    </source>
</evidence>
<evidence type="ECO:0000256" key="3">
    <source>
        <dbReference type="ARBA" id="ARBA00011738"/>
    </source>
</evidence>
<dbReference type="EMBL" id="LOHZ01000044">
    <property type="protein sequence ID" value="KYO64107.1"/>
    <property type="molecule type" value="Genomic_DNA"/>
</dbReference>
<comment type="subunit">
    <text evidence="3">Homodimer.</text>
</comment>
<dbReference type="InterPro" id="IPR005255">
    <property type="entry name" value="PdxA_fam"/>
</dbReference>
<dbReference type="STRING" id="520767.ATZ99_21380"/>
<comment type="caution">
    <text evidence="7">The sequence shown here is derived from an EMBL/GenBank/DDBJ whole genome shotgun (WGS) entry which is preliminary data.</text>
</comment>
<dbReference type="NCBIfam" id="TIGR00557">
    <property type="entry name" value="pdxA"/>
    <property type="match status" value="1"/>
</dbReference>
<dbReference type="AlphaFoldDB" id="A0A162M5B7"/>
<organism evidence="7 8">
    <name type="scientific">Thermovenabulum gondwanense</name>
    <dbReference type="NCBI Taxonomy" id="520767"/>
    <lineage>
        <taxon>Bacteria</taxon>
        <taxon>Bacillati</taxon>
        <taxon>Bacillota</taxon>
        <taxon>Clostridia</taxon>
        <taxon>Thermosediminibacterales</taxon>
        <taxon>Thermosediminibacteraceae</taxon>
        <taxon>Thermovenabulum</taxon>
    </lineage>
</organism>
<dbReference type="OrthoDB" id="9801783at2"/>
<dbReference type="RefSeq" id="WP_068749233.1">
    <property type="nucleotide sequence ID" value="NZ_LOHZ01000044.1"/>
</dbReference>
<dbReference type="Proteomes" id="UP000075737">
    <property type="component" value="Unassembled WGS sequence"/>
</dbReference>
<dbReference type="GO" id="GO:0050570">
    <property type="term" value="F:4-hydroxythreonine-4-phosphate dehydrogenase activity"/>
    <property type="evidence" value="ECO:0007669"/>
    <property type="project" value="UniProtKB-EC"/>
</dbReference>
<accession>A0A162M5B7</accession>
<dbReference type="SUPFAM" id="SSF53659">
    <property type="entry name" value="Isocitrate/Isopropylmalate dehydrogenase-like"/>
    <property type="match status" value="1"/>
</dbReference>